<evidence type="ECO:0000313" key="5">
    <source>
        <dbReference type="Proteomes" id="UP001381693"/>
    </source>
</evidence>
<feature type="region of interest" description="Disordered" evidence="3">
    <location>
        <begin position="1"/>
        <end position="23"/>
    </location>
</feature>
<dbReference type="GO" id="GO:0005737">
    <property type="term" value="C:cytoplasm"/>
    <property type="evidence" value="ECO:0007669"/>
    <property type="project" value="UniProtKB-SubCell"/>
</dbReference>
<dbReference type="PANTHER" id="PTHR47174:SF3">
    <property type="entry name" value="BRIDGING INTEGRATOR 3"/>
    <property type="match status" value="1"/>
</dbReference>
<evidence type="ECO:0000256" key="2">
    <source>
        <dbReference type="ARBA" id="ARBA00022490"/>
    </source>
</evidence>
<dbReference type="Proteomes" id="UP001381693">
    <property type="component" value="Unassembled WGS sequence"/>
</dbReference>
<name>A0AAN8ZZQ8_HALRR</name>
<evidence type="ECO:0000313" key="4">
    <source>
        <dbReference type="EMBL" id="KAK7058744.1"/>
    </source>
</evidence>
<dbReference type="EMBL" id="JAXCGZ010021117">
    <property type="protein sequence ID" value="KAK7058744.1"/>
    <property type="molecule type" value="Genomic_DNA"/>
</dbReference>
<dbReference type="GO" id="GO:0097320">
    <property type="term" value="P:plasma membrane tubulation"/>
    <property type="evidence" value="ECO:0007669"/>
    <property type="project" value="TreeGrafter"/>
</dbReference>
<comment type="caution">
    <text evidence="4">The sequence shown here is derived from an EMBL/GenBank/DDBJ whole genome shotgun (WGS) entry which is preliminary data.</text>
</comment>
<keyword evidence="2" id="KW-0963">Cytoplasm</keyword>
<dbReference type="GO" id="GO:0008289">
    <property type="term" value="F:lipid binding"/>
    <property type="evidence" value="ECO:0007669"/>
    <property type="project" value="TreeGrafter"/>
</dbReference>
<evidence type="ECO:0008006" key="6">
    <source>
        <dbReference type="Google" id="ProtNLM"/>
    </source>
</evidence>
<dbReference type="InterPro" id="IPR027267">
    <property type="entry name" value="AH/BAR_dom_sf"/>
</dbReference>
<dbReference type="AlphaFoldDB" id="A0AAN8ZZQ8"/>
<dbReference type="GO" id="GO:0006897">
    <property type="term" value="P:endocytosis"/>
    <property type="evidence" value="ECO:0007669"/>
    <property type="project" value="InterPro"/>
</dbReference>
<protein>
    <recommendedName>
        <fullName evidence="6">BAR domain-containing protein</fullName>
    </recommendedName>
</protein>
<dbReference type="Gene3D" id="1.20.1270.60">
    <property type="entry name" value="Arfaptin homology (AH) domain/BAR domain"/>
    <property type="match status" value="1"/>
</dbReference>
<accession>A0AAN8ZZQ8</accession>
<keyword evidence="5" id="KW-1185">Reference proteome</keyword>
<proteinExistence type="predicted"/>
<sequence length="257" mass="29048">MKSFLSLGIGKSTPTIEPPKPASGILPHQEEESLANLWVDITKAEAGCCKLSTEIKNYRNALKDVQDSEEKLIRDLSNSGLAVYSPQLHQALDEYLSVTLEMKPKTEETSGAVQLVLGDPIKQYHSLYEPLDSFRRRRDAQLIALQKSQDKLDRLKLKGKRTTDVLVERDAAQRQLKDINKQLLTESKKFHSLRQPFLQPCIQAYVQTQVDYYGTANSHFTSQVQASRGVHQIKDAEYESIIGDHLKKIKSLNIVAM</sequence>
<dbReference type="InterPro" id="IPR046982">
    <property type="entry name" value="BIN3/RVS161-like"/>
</dbReference>
<evidence type="ECO:0000256" key="1">
    <source>
        <dbReference type="ARBA" id="ARBA00004496"/>
    </source>
</evidence>
<dbReference type="SUPFAM" id="SSF103657">
    <property type="entry name" value="BAR/IMD domain-like"/>
    <property type="match status" value="1"/>
</dbReference>
<dbReference type="GO" id="GO:0051666">
    <property type="term" value="P:actin cortical patch localization"/>
    <property type="evidence" value="ECO:0007669"/>
    <property type="project" value="InterPro"/>
</dbReference>
<dbReference type="GO" id="GO:0015629">
    <property type="term" value="C:actin cytoskeleton"/>
    <property type="evidence" value="ECO:0007669"/>
    <property type="project" value="TreeGrafter"/>
</dbReference>
<gene>
    <name evidence="4" type="ORF">SK128_012245</name>
</gene>
<dbReference type="PANTHER" id="PTHR47174">
    <property type="entry name" value="BRIDGING INTEGRATOR 3"/>
    <property type="match status" value="1"/>
</dbReference>
<comment type="subcellular location">
    <subcellularLocation>
        <location evidence="1">Cytoplasm</location>
    </subcellularLocation>
</comment>
<reference evidence="4 5" key="1">
    <citation type="submission" date="2023-11" db="EMBL/GenBank/DDBJ databases">
        <title>Halocaridina rubra genome assembly.</title>
        <authorList>
            <person name="Smith C."/>
        </authorList>
    </citation>
    <scope>NUCLEOTIDE SEQUENCE [LARGE SCALE GENOMIC DNA]</scope>
    <source>
        <strain evidence="4">EP-1</strain>
        <tissue evidence="4">Whole</tissue>
    </source>
</reference>
<evidence type="ECO:0000256" key="3">
    <source>
        <dbReference type="SAM" id="MobiDB-lite"/>
    </source>
</evidence>
<organism evidence="4 5">
    <name type="scientific">Halocaridina rubra</name>
    <name type="common">Hawaiian red shrimp</name>
    <dbReference type="NCBI Taxonomy" id="373956"/>
    <lineage>
        <taxon>Eukaryota</taxon>
        <taxon>Metazoa</taxon>
        <taxon>Ecdysozoa</taxon>
        <taxon>Arthropoda</taxon>
        <taxon>Crustacea</taxon>
        <taxon>Multicrustacea</taxon>
        <taxon>Malacostraca</taxon>
        <taxon>Eumalacostraca</taxon>
        <taxon>Eucarida</taxon>
        <taxon>Decapoda</taxon>
        <taxon>Pleocyemata</taxon>
        <taxon>Caridea</taxon>
        <taxon>Atyoidea</taxon>
        <taxon>Atyidae</taxon>
        <taxon>Halocaridina</taxon>
    </lineage>
</organism>